<dbReference type="NCBIfam" id="TIGR03178">
    <property type="entry name" value="allantoinase"/>
    <property type="match status" value="1"/>
</dbReference>
<organism evidence="12 13">
    <name type="scientific">Persicimonas caeni</name>
    <dbReference type="NCBI Taxonomy" id="2292766"/>
    <lineage>
        <taxon>Bacteria</taxon>
        <taxon>Deltaproteobacteria</taxon>
        <taxon>Bradymonadales</taxon>
        <taxon>Bradymonadaceae</taxon>
        <taxon>Persicimonas</taxon>
    </lineage>
</organism>
<evidence type="ECO:0000256" key="9">
    <source>
        <dbReference type="ARBA" id="ARBA00022801"/>
    </source>
</evidence>
<dbReference type="SUPFAM" id="SSF51338">
    <property type="entry name" value="Composite domain of metallo-dependent hydrolases"/>
    <property type="match status" value="1"/>
</dbReference>
<dbReference type="Proteomes" id="UP000315995">
    <property type="component" value="Chromosome"/>
</dbReference>
<name>A0A4Y6PTQ8_PERCE</name>
<keyword evidence="13" id="KW-1185">Reference proteome</keyword>
<dbReference type="GO" id="GO:0050897">
    <property type="term" value="F:cobalt ion binding"/>
    <property type="evidence" value="ECO:0007669"/>
    <property type="project" value="InterPro"/>
</dbReference>
<accession>A0A4Y6PTQ8</accession>
<dbReference type="GO" id="GO:0005737">
    <property type="term" value="C:cytoplasm"/>
    <property type="evidence" value="ECO:0007669"/>
    <property type="project" value="TreeGrafter"/>
</dbReference>
<dbReference type="Pfam" id="PF01979">
    <property type="entry name" value="Amidohydro_1"/>
    <property type="match status" value="1"/>
</dbReference>
<dbReference type="FunFam" id="3.20.20.140:FF:000032">
    <property type="entry name" value="Allantoinase Dal1"/>
    <property type="match status" value="1"/>
</dbReference>
<dbReference type="GO" id="GO:0006145">
    <property type="term" value="P:purine nucleobase catabolic process"/>
    <property type="evidence" value="ECO:0007669"/>
    <property type="project" value="TreeGrafter"/>
</dbReference>
<dbReference type="OrthoDB" id="9803027at2"/>
<dbReference type="GO" id="GO:0004038">
    <property type="term" value="F:allantoinase activity"/>
    <property type="evidence" value="ECO:0007669"/>
    <property type="project" value="UniProtKB-EC"/>
</dbReference>
<dbReference type="AlphaFoldDB" id="A0A4Y6PTQ8"/>
<keyword evidence="10" id="KW-0862">Zinc</keyword>
<comment type="cofactor">
    <cofactor evidence="1">
        <name>Zn(2+)</name>
        <dbReference type="ChEBI" id="CHEBI:29105"/>
    </cofactor>
</comment>
<comment type="pathway">
    <text evidence="3">Nitrogen metabolism; (S)-allantoin degradation; allantoate from (S)-allantoin: step 1/1.</text>
</comment>
<accession>A0A5B8Y5E2</accession>
<evidence type="ECO:0000256" key="5">
    <source>
        <dbReference type="ARBA" id="ARBA00010368"/>
    </source>
</evidence>
<comment type="similarity">
    <text evidence="5">Belongs to the metallo-dependent hydrolases superfamily. Allantoinase family.</text>
</comment>
<dbReference type="InterPro" id="IPR011059">
    <property type="entry name" value="Metal-dep_hydrolase_composite"/>
</dbReference>
<dbReference type="PANTHER" id="PTHR43668:SF2">
    <property type="entry name" value="ALLANTOINASE"/>
    <property type="match status" value="1"/>
</dbReference>
<evidence type="ECO:0000256" key="3">
    <source>
        <dbReference type="ARBA" id="ARBA00004968"/>
    </source>
</evidence>
<dbReference type="InterPro" id="IPR002195">
    <property type="entry name" value="Dihydroorotase_CS"/>
</dbReference>
<dbReference type="EC" id="3.5.2.5" evidence="7"/>
<evidence type="ECO:0000256" key="7">
    <source>
        <dbReference type="ARBA" id="ARBA00012863"/>
    </source>
</evidence>
<evidence type="ECO:0000313" key="13">
    <source>
        <dbReference type="Proteomes" id="UP000315995"/>
    </source>
</evidence>
<dbReference type="EMBL" id="CP041186">
    <property type="protein sequence ID" value="QDG51630.1"/>
    <property type="molecule type" value="Genomic_DNA"/>
</dbReference>
<evidence type="ECO:0000256" key="8">
    <source>
        <dbReference type="ARBA" id="ARBA00022723"/>
    </source>
</evidence>
<dbReference type="GO" id="GO:0008270">
    <property type="term" value="F:zinc ion binding"/>
    <property type="evidence" value="ECO:0007669"/>
    <property type="project" value="InterPro"/>
</dbReference>
<evidence type="ECO:0000313" key="12">
    <source>
        <dbReference type="EMBL" id="QDG51630.1"/>
    </source>
</evidence>
<dbReference type="GO" id="GO:0000256">
    <property type="term" value="P:allantoin catabolic process"/>
    <property type="evidence" value="ECO:0007669"/>
    <property type="project" value="InterPro"/>
</dbReference>
<dbReference type="PROSITE" id="PS00482">
    <property type="entry name" value="DIHYDROOROTASE_1"/>
    <property type="match status" value="1"/>
</dbReference>
<dbReference type="PANTHER" id="PTHR43668">
    <property type="entry name" value="ALLANTOINASE"/>
    <property type="match status" value="1"/>
</dbReference>
<feature type="domain" description="Amidohydrolase-related" evidence="11">
    <location>
        <begin position="51"/>
        <end position="432"/>
    </location>
</feature>
<dbReference type="InterPro" id="IPR050138">
    <property type="entry name" value="DHOase/Allantoinase_Hydrolase"/>
</dbReference>
<comment type="subunit">
    <text evidence="6">Homotetramer.</text>
</comment>
<dbReference type="InterPro" id="IPR006680">
    <property type="entry name" value="Amidohydro-rel"/>
</dbReference>
<evidence type="ECO:0000256" key="4">
    <source>
        <dbReference type="ARBA" id="ARBA00010286"/>
    </source>
</evidence>
<dbReference type="Gene3D" id="3.20.20.140">
    <property type="entry name" value="Metal-dependent hydrolases"/>
    <property type="match status" value="1"/>
</dbReference>
<proteinExistence type="inferred from homology"/>
<dbReference type="InterPro" id="IPR017593">
    <property type="entry name" value="Allantoinase"/>
</dbReference>
<reference evidence="12 13" key="1">
    <citation type="submission" date="2019-06" db="EMBL/GenBank/DDBJ databases">
        <title>Persicimonas caeni gen. nov., sp. nov., a predatory bacterium isolated from solar saltern.</title>
        <authorList>
            <person name="Wang S."/>
        </authorList>
    </citation>
    <scope>NUCLEOTIDE SEQUENCE [LARGE SCALE GENOMIC DNA]</scope>
    <source>
        <strain evidence="12 13">YN101</strain>
    </source>
</reference>
<dbReference type="InterPro" id="IPR018228">
    <property type="entry name" value="DNase_TatD-rel_CS"/>
</dbReference>
<comment type="function">
    <text evidence="2">Catalyzes the reversible cyclization of carbamoyl aspartate to dihydroorotate.</text>
</comment>
<evidence type="ECO:0000256" key="6">
    <source>
        <dbReference type="ARBA" id="ARBA00011881"/>
    </source>
</evidence>
<sequence length="454" mass="49068">MPLKCIRSRRVVTPDGVQEASIHIRDGRIEHVAPYEEVPDGAELDEAGDAVVMAGLVDSHVHINEPGRTDWEGFETATRAAAAGGVTTLVDMPLNSVPATTTTKGFQAKLDAAHGKCHVDVGFWGGVVPGNTDALAALYEAGVLGFKCFLSPSGVDEFQNVSPADLEEAMPVLSELDAVLLCHAELPSVLEDAAQVWQHGNPRHYGLYLASRPRSAEDQAIALMAELSQRFDTRVHIVHVSSATALPFIERAKARGARLTAESCTHYLYFGSDDVAEGATEFKCAPPIRPRGNADELWKALRDGCLDLVATDHSPSPPELKCLDTGRFDEAWGGIASLQLLLPVLWTAARARGHKLEDVAQWASSAPARLAGISERKGSLRPGSDADIVIWDPDAEFTVDAQSLQHRHKLTPYDGRRLQGVVHKTYLRGEVVYDDGNFAHPTGKPLLNPQTPTP</sequence>
<evidence type="ECO:0000256" key="1">
    <source>
        <dbReference type="ARBA" id="ARBA00001947"/>
    </source>
</evidence>
<evidence type="ECO:0000256" key="2">
    <source>
        <dbReference type="ARBA" id="ARBA00002368"/>
    </source>
</evidence>
<keyword evidence="8" id="KW-0479">Metal-binding</keyword>
<evidence type="ECO:0000259" key="11">
    <source>
        <dbReference type="Pfam" id="PF01979"/>
    </source>
</evidence>
<comment type="similarity">
    <text evidence="4">Belongs to the metallo-dependent hydrolases superfamily. DHOase family. Class I DHOase subfamily.</text>
</comment>
<dbReference type="PROSITE" id="PS01137">
    <property type="entry name" value="TATD_1"/>
    <property type="match status" value="1"/>
</dbReference>
<evidence type="ECO:0000256" key="10">
    <source>
        <dbReference type="ARBA" id="ARBA00022833"/>
    </source>
</evidence>
<dbReference type="SUPFAM" id="SSF51556">
    <property type="entry name" value="Metallo-dependent hydrolases"/>
    <property type="match status" value="1"/>
</dbReference>
<gene>
    <name evidence="12" type="primary">allB</name>
    <name evidence="12" type="ORF">FIV42_12990</name>
</gene>
<protein>
    <recommendedName>
        <fullName evidence="7">allantoinase</fullName>
        <ecNumber evidence="7">3.5.2.5</ecNumber>
    </recommendedName>
</protein>
<keyword evidence="9 12" id="KW-0378">Hydrolase</keyword>
<dbReference type="InterPro" id="IPR032466">
    <property type="entry name" value="Metal_Hydrolase"/>
</dbReference>